<keyword evidence="1" id="KW-0472">Membrane</keyword>
<evidence type="ECO:0000256" key="1">
    <source>
        <dbReference type="SAM" id="Phobius"/>
    </source>
</evidence>
<keyword evidence="1" id="KW-0812">Transmembrane</keyword>
<reference evidence="2" key="1">
    <citation type="submission" date="2018-05" db="EMBL/GenBank/DDBJ databases">
        <authorList>
            <person name="Lanie J.A."/>
            <person name="Ng W.-L."/>
            <person name="Kazmierczak K.M."/>
            <person name="Andrzejewski T.M."/>
            <person name="Davidsen T.M."/>
            <person name="Wayne K.J."/>
            <person name="Tettelin H."/>
            <person name="Glass J.I."/>
            <person name="Rusch D."/>
            <person name="Podicherti R."/>
            <person name="Tsui H.-C.T."/>
            <person name="Winkler M.E."/>
        </authorList>
    </citation>
    <scope>NUCLEOTIDE SEQUENCE</scope>
</reference>
<dbReference type="EMBL" id="UINC01003196">
    <property type="protein sequence ID" value="SVA04180.1"/>
    <property type="molecule type" value="Genomic_DNA"/>
</dbReference>
<protein>
    <submittedName>
        <fullName evidence="2">Uncharacterized protein</fullName>
    </submittedName>
</protein>
<feature type="transmembrane region" description="Helical" evidence="1">
    <location>
        <begin position="12"/>
        <end position="31"/>
    </location>
</feature>
<accession>A0A381SJE4</accession>
<evidence type="ECO:0000313" key="2">
    <source>
        <dbReference type="EMBL" id="SVA04180.1"/>
    </source>
</evidence>
<proteinExistence type="predicted"/>
<keyword evidence="1" id="KW-1133">Transmembrane helix</keyword>
<dbReference type="AlphaFoldDB" id="A0A381SJE4"/>
<organism evidence="2">
    <name type="scientific">marine metagenome</name>
    <dbReference type="NCBI Taxonomy" id="408172"/>
    <lineage>
        <taxon>unclassified sequences</taxon>
        <taxon>metagenomes</taxon>
        <taxon>ecological metagenomes</taxon>
    </lineage>
</organism>
<gene>
    <name evidence="2" type="ORF">METZ01_LOCUS57034</name>
</gene>
<name>A0A381SJE4_9ZZZZ</name>
<sequence>MNDSYTKKMLTVIVICAVFFSLTWGGFFSFMSYRFIMGWKQGEHIQQRKDELVCCERIIELMEEMVVLLKKK</sequence>